<dbReference type="EMBL" id="JALLPJ020001228">
    <property type="protein sequence ID" value="KAL3773569.1"/>
    <property type="molecule type" value="Genomic_DNA"/>
</dbReference>
<evidence type="ECO:0000313" key="3">
    <source>
        <dbReference type="Proteomes" id="UP001530400"/>
    </source>
</evidence>
<keyword evidence="1" id="KW-1133">Transmembrane helix</keyword>
<organism evidence="2 3">
    <name type="scientific">Cyclotella atomus</name>
    <dbReference type="NCBI Taxonomy" id="382360"/>
    <lineage>
        <taxon>Eukaryota</taxon>
        <taxon>Sar</taxon>
        <taxon>Stramenopiles</taxon>
        <taxon>Ochrophyta</taxon>
        <taxon>Bacillariophyta</taxon>
        <taxon>Coscinodiscophyceae</taxon>
        <taxon>Thalassiosirophycidae</taxon>
        <taxon>Stephanodiscales</taxon>
        <taxon>Stephanodiscaceae</taxon>
        <taxon>Cyclotella</taxon>
    </lineage>
</organism>
<keyword evidence="1" id="KW-0472">Membrane</keyword>
<dbReference type="SUPFAM" id="SSF52540">
    <property type="entry name" value="P-loop containing nucleoside triphosphate hydrolases"/>
    <property type="match status" value="1"/>
</dbReference>
<dbReference type="Gene3D" id="3.40.50.300">
    <property type="entry name" value="P-loop containing nucleotide triphosphate hydrolases"/>
    <property type="match status" value="1"/>
</dbReference>
<evidence type="ECO:0000256" key="1">
    <source>
        <dbReference type="SAM" id="Phobius"/>
    </source>
</evidence>
<proteinExistence type="predicted"/>
<comment type="caution">
    <text evidence="2">The sequence shown here is derived from an EMBL/GenBank/DDBJ whole genome shotgun (WGS) entry which is preliminary data.</text>
</comment>
<dbReference type="Proteomes" id="UP001530400">
    <property type="component" value="Unassembled WGS sequence"/>
</dbReference>
<keyword evidence="1" id="KW-0812">Transmembrane</keyword>
<gene>
    <name evidence="2" type="ORF">ACHAWO_003056</name>
</gene>
<dbReference type="InterPro" id="IPR027417">
    <property type="entry name" value="P-loop_NTPase"/>
</dbReference>
<name>A0ABD3NBY0_9STRA</name>
<feature type="transmembrane region" description="Helical" evidence="1">
    <location>
        <begin position="21"/>
        <end position="41"/>
    </location>
</feature>
<evidence type="ECO:0008006" key="4">
    <source>
        <dbReference type="Google" id="ProtNLM"/>
    </source>
</evidence>
<sequence length="406" mass="46186">MAKPKPPPPAAIQVSQATFNCLIVMIFVLCSCNLALVFWAVEKDLVMSVASNVHLKSGAQRLLDTVKDAEKAKVKVEDALDPEEARKMASSEQQFALQLLLDAGIDVTEDIVKQLPLLSDIHAQYGNKTIIHNLESCKQFRDMYKPEERFLAVAGMFNTGTNILGNLIVHNCAIPRPKGKKGTGMRQQVPWGKHNPPSSHRLVHVSKIGGEGVKQDAVFPLVIIKDPYHWSISQCRHKYFTLWEHDQDNCPNIINVWDEKPTDVAVKYATTLEHYDTLLGLWNDWYNEYEDQKYEFPLAYVRFEDILFHAEHVVNEVCSCVGGYVINKGKFQYKEDSAKPDRGTHKGANGLVSSIIRYGNPKLRLEGWTKLDYDYAQEHLDKDLMKRYGYSTPEWDWGEFDAAEAQ</sequence>
<protein>
    <recommendedName>
        <fullName evidence="4">Sulfotransferase domain-containing protein</fullName>
    </recommendedName>
</protein>
<dbReference type="AlphaFoldDB" id="A0ABD3NBY0"/>
<evidence type="ECO:0000313" key="2">
    <source>
        <dbReference type="EMBL" id="KAL3773569.1"/>
    </source>
</evidence>
<dbReference type="PROSITE" id="PS51257">
    <property type="entry name" value="PROKAR_LIPOPROTEIN"/>
    <property type="match status" value="1"/>
</dbReference>
<keyword evidence="3" id="KW-1185">Reference proteome</keyword>
<reference evidence="2 3" key="1">
    <citation type="submission" date="2024-10" db="EMBL/GenBank/DDBJ databases">
        <title>Updated reference genomes for cyclostephanoid diatoms.</title>
        <authorList>
            <person name="Roberts W.R."/>
            <person name="Alverson A.J."/>
        </authorList>
    </citation>
    <scope>NUCLEOTIDE SEQUENCE [LARGE SCALE GENOMIC DNA]</scope>
    <source>
        <strain evidence="2 3">AJA010-31</strain>
    </source>
</reference>
<accession>A0ABD3NBY0</accession>